<keyword evidence="8 10" id="KW-0030">Aminoacyl-tRNA synthetase</keyword>
<keyword evidence="2 10" id="KW-0963">Cytoplasm</keyword>
<dbReference type="GO" id="GO:0004831">
    <property type="term" value="F:tyrosine-tRNA ligase activity"/>
    <property type="evidence" value="ECO:0007669"/>
    <property type="project" value="UniProtKB-UniRule"/>
</dbReference>
<dbReference type="Gene3D" id="1.10.240.10">
    <property type="entry name" value="Tyrosyl-Transfer RNA Synthetase"/>
    <property type="match status" value="1"/>
</dbReference>
<dbReference type="InterPro" id="IPR036986">
    <property type="entry name" value="S4_RNA-bd_sf"/>
</dbReference>
<keyword evidence="3 10" id="KW-0436">Ligase</keyword>
<evidence type="ECO:0000256" key="7">
    <source>
        <dbReference type="ARBA" id="ARBA00022917"/>
    </source>
</evidence>
<keyword evidence="5 10" id="KW-0067">ATP-binding</keyword>
<comment type="similarity">
    <text evidence="10">Belongs to the class-I aminoacyl-tRNA synthetase family. TyrS type 2 subfamily.</text>
</comment>
<evidence type="ECO:0000313" key="14">
    <source>
        <dbReference type="Proteomes" id="UP000051124"/>
    </source>
</evidence>
<dbReference type="SUPFAM" id="SSF55174">
    <property type="entry name" value="Alpha-L RNA-binding motif"/>
    <property type="match status" value="1"/>
</dbReference>
<dbReference type="CDD" id="cd00165">
    <property type="entry name" value="S4"/>
    <property type="match status" value="1"/>
</dbReference>
<gene>
    <name evidence="10" type="primary">tyrS</name>
    <name evidence="13" type="ORF">AMJ40_00160</name>
</gene>
<dbReference type="EMBL" id="LIZT01000002">
    <property type="protein sequence ID" value="KPJ51350.1"/>
    <property type="molecule type" value="Genomic_DNA"/>
</dbReference>
<accession>A0A0S7WMF5</accession>
<keyword evidence="7 10" id="KW-0648">Protein biosynthesis</keyword>
<dbReference type="PRINTS" id="PR01040">
    <property type="entry name" value="TRNASYNTHTYR"/>
</dbReference>
<evidence type="ECO:0000256" key="1">
    <source>
        <dbReference type="ARBA" id="ARBA00011738"/>
    </source>
</evidence>
<comment type="catalytic activity">
    <reaction evidence="9 10">
        <text>tRNA(Tyr) + L-tyrosine + ATP = L-tyrosyl-tRNA(Tyr) + AMP + diphosphate + H(+)</text>
        <dbReference type="Rhea" id="RHEA:10220"/>
        <dbReference type="Rhea" id="RHEA-COMP:9706"/>
        <dbReference type="Rhea" id="RHEA-COMP:9707"/>
        <dbReference type="ChEBI" id="CHEBI:15378"/>
        <dbReference type="ChEBI" id="CHEBI:30616"/>
        <dbReference type="ChEBI" id="CHEBI:33019"/>
        <dbReference type="ChEBI" id="CHEBI:58315"/>
        <dbReference type="ChEBI" id="CHEBI:78442"/>
        <dbReference type="ChEBI" id="CHEBI:78536"/>
        <dbReference type="ChEBI" id="CHEBI:456215"/>
        <dbReference type="EC" id="6.1.1.1"/>
    </reaction>
</comment>
<dbReference type="GO" id="GO:0005524">
    <property type="term" value="F:ATP binding"/>
    <property type="evidence" value="ECO:0007669"/>
    <property type="project" value="UniProtKB-UniRule"/>
</dbReference>
<feature type="short sequence motif" description="'KMSKS' region" evidence="10">
    <location>
        <begin position="225"/>
        <end position="229"/>
    </location>
</feature>
<feature type="domain" description="RNA-binding S4" evidence="12">
    <location>
        <begin position="334"/>
        <end position="394"/>
    </location>
</feature>
<dbReference type="SUPFAM" id="SSF52374">
    <property type="entry name" value="Nucleotidylyl transferase"/>
    <property type="match status" value="1"/>
</dbReference>
<keyword evidence="4 10" id="KW-0547">Nucleotide-binding</keyword>
<dbReference type="InterPro" id="IPR014729">
    <property type="entry name" value="Rossmann-like_a/b/a_fold"/>
</dbReference>
<evidence type="ECO:0000256" key="11">
    <source>
        <dbReference type="PROSITE-ProRule" id="PRU00182"/>
    </source>
</evidence>
<comment type="subunit">
    <text evidence="1 10">Homodimer.</text>
</comment>
<keyword evidence="6 11" id="KW-0694">RNA-binding</keyword>
<dbReference type="NCBIfam" id="TIGR00234">
    <property type="entry name" value="tyrS"/>
    <property type="match status" value="1"/>
</dbReference>
<evidence type="ECO:0000256" key="5">
    <source>
        <dbReference type="ARBA" id="ARBA00022840"/>
    </source>
</evidence>
<evidence type="ECO:0000256" key="4">
    <source>
        <dbReference type="ARBA" id="ARBA00022741"/>
    </source>
</evidence>
<dbReference type="InterPro" id="IPR024088">
    <property type="entry name" value="Tyr-tRNA-ligase_bac-type"/>
</dbReference>
<dbReference type="EC" id="6.1.1.1" evidence="10"/>
<dbReference type="CDD" id="cd00805">
    <property type="entry name" value="TyrRS_core"/>
    <property type="match status" value="1"/>
</dbReference>
<name>A0A0S7WMF5_UNCT6</name>
<dbReference type="GO" id="GO:0003723">
    <property type="term" value="F:RNA binding"/>
    <property type="evidence" value="ECO:0007669"/>
    <property type="project" value="UniProtKB-KW"/>
</dbReference>
<proteinExistence type="inferred from homology"/>
<dbReference type="Proteomes" id="UP000051124">
    <property type="component" value="Unassembled WGS sequence"/>
</dbReference>
<protein>
    <recommendedName>
        <fullName evidence="10">Tyrosine--tRNA ligase</fullName>
        <ecNumber evidence="10">6.1.1.1</ecNumber>
    </recommendedName>
    <alternativeName>
        <fullName evidence="10">Tyrosyl-tRNA synthetase</fullName>
        <shortName evidence="10">TyrRS</shortName>
    </alternativeName>
</protein>
<comment type="function">
    <text evidence="10">Catalyzes the attachment of tyrosine to tRNA(Tyr) in a two-step reaction: tyrosine is first activated by ATP to form Tyr-AMP and then transferred to the acceptor end of tRNA(Tyr).</text>
</comment>
<dbReference type="InterPro" id="IPR002942">
    <property type="entry name" value="S4_RNA-bd"/>
</dbReference>
<evidence type="ECO:0000256" key="9">
    <source>
        <dbReference type="ARBA" id="ARBA00048248"/>
    </source>
</evidence>
<dbReference type="InterPro" id="IPR002305">
    <property type="entry name" value="aa-tRNA-synth_Ic"/>
</dbReference>
<organism evidence="13 14">
    <name type="scientific">candidate division TA06 bacterium DG_26</name>
    <dbReference type="NCBI Taxonomy" id="1703771"/>
    <lineage>
        <taxon>Bacteria</taxon>
        <taxon>Bacteria division TA06</taxon>
    </lineage>
</organism>
<dbReference type="Pfam" id="PF00579">
    <property type="entry name" value="tRNA-synt_1b"/>
    <property type="match status" value="1"/>
</dbReference>
<dbReference type="Gene3D" id="3.10.290.10">
    <property type="entry name" value="RNA-binding S4 domain"/>
    <property type="match status" value="1"/>
</dbReference>
<dbReference type="Pfam" id="PF01479">
    <property type="entry name" value="S4"/>
    <property type="match status" value="1"/>
</dbReference>
<comment type="caution">
    <text evidence="10">Lacks conserved residue(s) required for the propagation of feature annotation.</text>
</comment>
<dbReference type="SMART" id="SM00363">
    <property type="entry name" value="S4"/>
    <property type="match status" value="1"/>
</dbReference>
<dbReference type="FunFam" id="3.40.50.620:FF:000061">
    <property type="entry name" value="Tyrosine--tRNA ligase"/>
    <property type="match status" value="1"/>
</dbReference>
<evidence type="ECO:0000256" key="10">
    <source>
        <dbReference type="HAMAP-Rule" id="MF_02007"/>
    </source>
</evidence>
<dbReference type="GO" id="GO:0006437">
    <property type="term" value="P:tyrosyl-tRNA aminoacylation"/>
    <property type="evidence" value="ECO:0007669"/>
    <property type="project" value="UniProtKB-UniRule"/>
</dbReference>
<evidence type="ECO:0000259" key="12">
    <source>
        <dbReference type="SMART" id="SM00363"/>
    </source>
</evidence>
<sequence length="397" mass="45195">MNAKEQLNILRKKTAEIIREEELHSKIAKGRPLRVKLGIDASGPDIHLGFTVVLNKLKEFQELGHTAVLIVGDFTGKIGDPSGKSKTRPQLTDAEVKKNIERYSEQIFEILDPEKTEFRYNSAWLGRLGAKDIVDLASKCTVARMLERDDFSMRYNEQKPIGLHELLYPVFQGYDSVAVEADVELGGTDQKFNLLVGREIQRSLGLEEQVVMLMPLLEGLDGVRKMSKSFHNYVGITEASDGMFGKLMSIPDDLIVKYFELTTDLTEEEVEKVRRRLEAGENPRDLKEELAYRVVSIYHSRSKAESAKANFARIFREKALPDKIPVYEIREPRVWIVKLLTDLGFARTNSEARRLISQGAVTANEERITDPEYEIEIEDELIMKVGKRKFARIIPGP</sequence>
<dbReference type="InterPro" id="IPR024108">
    <property type="entry name" value="Tyr-tRNA-ligase_bac_2"/>
</dbReference>
<dbReference type="Gene3D" id="3.40.50.620">
    <property type="entry name" value="HUPs"/>
    <property type="match status" value="1"/>
</dbReference>
<dbReference type="HAMAP" id="MF_02007">
    <property type="entry name" value="Tyr_tRNA_synth_type2"/>
    <property type="match status" value="1"/>
</dbReference>
<comment type="subcellular location">
    <subcellularLocation>
        <location evidence="10">Cytoplasm</location>
    </subcellularLocation>
</comment>
<dbReference type="PANTHER" id="PTHR11766">
    <property type="entry name" value="TYROSYL-TRNA SYNTHETASE"/>
    <property type="match status" value="1"/>
</dbReference>
<reference evidence="13 14" key="1">
    <citation type="journal article" date="2015" name="Microbiome">
        <title>Genomic resolution of linkages in carbon, nitrogen, and sulfur cycling among widespread estuary sediment bacteria.</title>
        <authorList>
            <person name="Baker B.J."/>
            <person name="Lazar C.S."/>
            <person name="Teske A.P."/>
            <person name="Dick G.J."/>
        </authorList>
    </citation>
    <scope>NUCLEOTIDE SEQUENCE [LARGE SCALE GENOMIC DNA]</scope>
    <source>
        <strain evidence="13">DG_26</strain>
    </source>
</reference>
<feature type="binding site" evidence="10">
    <location>
        <position position="228"/>
    </location>
    <ligand>
        <name>ATP</name>
        <dbReference type="ChEBI" id="CHEBI:30616"/>
    </ligand>
</feature>
<dbReference type="GO" id="GO:0005829">
    <property type="term" value="C:cytosol"/>
    <property type="evidence" value="ECO:0007669"/>
    <property type="project" value="TreeGrafter"/>
</dbReference>
<evidence type="ECO:0000256" key="6">
    <source>
        <dbReference type="ARBA" id="ARBA00022884"/>
    </source>
</evidence>
<dbReference type="PROSITE" id="PS50889">
    <property type="entry name" value="S4"/>
    <property type="match status" value="1"/>
</dbReference>
<evidence type="ECO:0000256" key="3">
    <source>
        <dbReference type="ARBA" id="ARBA00022598"/>
    </source>
</evidence>
<dbReference type="PATRIC" id="fig|1703771.3.peg.1103"/>
<comment type="caution">
    <text evidence="13">The sequence shown here is derived from an EMBL/GenBank/DDBJ whole genome shotgun (WGS) entry which is preliminary data.</text>
</comment>
<dbReference type="PANTHER" id="PTHR11766:SF1">
    <property type="entry name" value="TYROSINE--TRNA LIGASE"/>
    <property type="match status" value="1"/>
</dbReference>
<dbReference type="AlphaFoldDB" id="A0A0S7WMF5"/>
<evidence type="ECO:0000256" key="2">
    <source>
        <dbReference type="ARBA" id="ARBA00022490"/>
    </source>
</evidence>
<dbReference type="InterPro" id="IPR002307">
    <property type="entry name" value="Tyr-tRNA-ligase"/>
</dbReference>
<evidence type="ECO:0000313" key="13">
    <source>
        <dbReference type="EMBL" id="KPJ51350.1"/>
    </source>
</evidence>
<evidence type="ECO:0000256" key="8">
    <source>
        <dbReference type="ARBA" id="ARBA00023146"/>
    </source>
</evidence>